<dbReference type="VEuPathDB" id="FungiDB:CLCR_10692"/>
<dbReference type="OrthoDB" id="4820608at2759"/>
<feature type="signal peptide" evidence="1">
    <location>
        <begin position="1"/>
        <end position="23"/>
    </location>
</feature>
<dbReference type="VEuPathDB" id="FungiDB:G647_00440"/>
<proteinExistence type="predicted"/>
<reference evidence="3" key="1">
    <citation type="submission" date="2015-07" db="EMBL/GenBank/DDBJ databases">
        <authorList>
            <person name="Teixeira M.M."/>
            <person name="Souza R.C."/>
            <person name="Almeida L.G."/>
            <person name="Vicente V.A."/>
            <person name="de Hoog S."/>
            <person name="Bocca A.L."/>
            <person name="de Almeida S.R."/>
            <person name="Vasconcelos A.T."/>
            <person name="Felipe M.S."/>
        </authorList>
    </citation>
    <scope>NUCLEOTIDE SEQUENCE [LARGE SCALE GENOMIC DNA]</scope>
    <source>
        <strain evidence="3">KSF</strain>
    </source>
</reference>
<evidence type="ECO:0000256" key="1">
    <source>
        <dbReference type="SAM" id="SignalP"/>
    </source>
</evidence>
<dbReference type="STRING" id="86049.A0A1C1CY59"/>
<sequence>MPFPGRIAVLLLPLLILFSLVNSLPAPTESPESGKTCTNLTDTFDEAGFVLVPQLAPVGMYHGHTYGGFATSSESKLLGTIGGVNAESSPNVASSTILNDLIQLGQLTLQPFGNITASPSQYFDIYSGWLACILMQGNPQAPALPTGCTVTVTGVGKDNNVVPEYTVSFSPTSLLANSMAFFQLPDTFRNLISVTFGVATSTVSPELTVLLLDDVTVCSYS</sequence>
<protein>
    <submittedName>
        <fullName evidence="2">Uncharacterized protein</fullName>
    </submittedName>
</protein>
<dbReference type="EMBL" id="LGRB01000008">
    <property type="protein sequence ID" value="OCT53474.1"/>
    <property type="molecule type" value="Genomic_DNA"/>
</dbReference>
<comment type="caution">
    <text evidence="2">The sequence shown here is derived from an EMBL/GenBank/DDBJ whole genome shotgun (WGS) entry which is preliminary data.</text>
</comment>
<gene>
    <name evidence="2" type="ORF">CLCR_10692</name>
</gene>
<keyword evidence="1" id="KW-0732">Signal</keyword>
<feature type="chain" id="PRO_5008651138" evidence="1">
    <location>
        <begin position="24"/>
        <end position="221"/>
    </location>
</feature>
<name>A0A1C1CY59_9EURO</name>
<dbReference type="Proteomes" id="UP000094526">
    <property type="component" value="Unassembled WGS sequence"/>
</dbReference>
<organism evidence="2 3">
    <name type="scientific">Cladophialophora carrionii</name>
    <dbReference type="NCBI Taxonomy" id="86049"/>
    <lineage>
        <taxon>Eukaryota</taxon>
        <taxon>Fungi</taxon>
        <taxon>Dikarya</taxon>
        <taxon>Ascomycota</taxon>
        <taxon>Pezizomycotina</taxon>
        <taxon>Eurotiomycetes</taxon>
        <taxon>Chaetothyriomycetidae</taxon>
        <taxon>Chaetothyriales</taxon>
        <taxon>Herpotrichiellaceae</taxon>
        <taxon>Cladophialophora</taxon>
    </lineage>
</organism>
<accession>A0A1C1CY59</accession>
<dbReference type="AlphaFoldDB" id="A0A1C1CY59"/>
<keyword evidence="3" id="KW-1185">Reference proteome</keyword>
<evidence type="ECO:0000313" key="2">
    <source>
        <dbReference type="EMBL" id="OCT53474.1"/>
    </source>
</evidence>
<evidence type="ECO:0000313" key="3">
    <source>
        <dbReference type="Proteomes" id="UP000094526"/>
    </source>
</evidence>